<dbReference type="OrthoDB" id="1577640at2759"/>
<dbReference type="SMART" id="SM00355">
    <property type="entry name" value="ZnF_C2H2"/>
    <property type="match status" value="3"/>
</dbReference>
<dbReference type="Gene3D" id="1.25.40.20">
    <property type="entry name" value="Ankyrin repeat-containing domain"/>
    <property type="match status" value="1"/>
</dbReference>
<feature type="domain" description="C2H2-type" evidence="3">
    <location>
        <begin position="1024"/>
        <end position="1044"/>
    </location>
</feature>
<dbReference type="InterPro" id="IPR002110">
    <property type="entry name" value="Ankyrin_rpt"/>
</dbReference>
<accession>A0A318Z5Q9</accession>
<gene>
    <name evidence="4" type="ORF">BP01DRAFT_394301</name>
</gene>
<dbReference type="SUPFAM" id="SSF48403">
    <property type="entry name" value="Ankyrin repeat"/>
    <property type="match status" value="1"/>
</dbReference>
<dbReference type="SMART" id="SM00248">
    <property type="entry name" value="ANK"/>
    <property type="match status" value="2"/>
</dbReference>
<dbReference type="PROSITE" id="PS50088">
    <property type="entry name" value="ANK_REPEAT"/>
    <property type="match status" value="1"/>
</dbReference>
<dbReference type="InterPro" id="IPR013087">
    <property type="entry name" value="Znf_C2H2_type"/>
</dbReference>
<evidence type="ECO:0000256" key="2">
    <source>
        <dbReference type="PROSITE-ProRule" id="PRU00023"/>
    </source>
</evidence>
<feature type="domain" description="C2H2-type" evidence="3">
    <location>
        <begin position="967"/>
        <end position="990"/>
    </location>
</feature>
<dbReference type="InterPro" id="IPR054471">
    <property type="entry name" value="GPIID_WHD"/>
</dbReference>
<proteinExistence type="predicted"/>
<organism evidence="4 5">
    <name type="scientific">Aspergillus saccharolyticus JOP 1030-1</name>
    <dbReference type="NCBI Taxonomy" id="1450539"/>
    <lineage>
        <taxon>Eukaryota</taxon>
        <taxon>Fungi</taxon>
        <taxon>Dikarya</taxon>
        <taxon>Ascomycota</taxon>
        <taxon>Pezizomycotina</taxon>
        <taxon>Eurotiomycetes</taxon>
        <taxon>Eurotiomycetidae</taxon>
        <taxon>Eurotiales</taxon>
        <taxon>Aspergillaceae</taxon>
        <taxon>Aspergillus</taxon>
        <taxon>Aspergillus subgen. Circumdati</taxon>
    </lineage>
</organism>
<dbReference type="AlphaFoldDB" id="A0A318Z5Q9"/>
<dbReference type="PANTHER" id="PTHR10039:SF16">
    <property type="entry name" value="GPI INOSITOL-DEACYLASE"/>
    <property type="match status" value="1"/>
</dbReference>
<dbReference type="PROSITE" id="PS50297">
    <property type="entry name" value="ANK_REP_REGION"/>
    <property type="match status" value="1"/>
</dbReference>
<reference evidence="4 5" key="1">
    <citation type="submission" date="2016-12" db="EMBL/GenBank/DDBJ databases">
        <title>The genomes of Aspergillus section Nigri reveals drivers in fungal speciation.</title>
        <authorList>
            <consortium name="DOE Joint Genome Institute"/>
            <person name="Vesth T.C."/>
            <person name="Nybo J."/>
            <person name="Theobald S."/>
            <person name="Brandl J."/>
            <person name="Frisvad J.C."/>
            <person name="Nielsen K.F."/>
            <person name="Lyhne E.K."/>
            <person name="Kogle M.E."/>
            <person name="Kuo A."/>
            <person name="Riley R."/>
            <person name="Clum A."/>
            <person name="Nolan M."/>
            <person name="Lipzen A."/>
            <person name="Salamov A."/>
            <person name="Henrissat B."/>
            <person name="Wiebenga A."/>
            <person name="De Vries R.P."/>
            <person name="Grigoriev I.V."/>
            <person name="Mortensen U.H."/>
            <person name="Andersen M.R."/>
            <person name="Baker S.E."/>
        </authorList>
    </citation>
    <scope>NUCLEOTIDE SEQUENCE [LARGE SCALE GENOMIC DNA]</scope>
    <source>
        <strain evidence="4 5">JOP 1030-1</strain>
    </source>
</reference>
<dbReference type="Pfam" id="PF12796">
    <property type="entry name" value="Ank_2"/>
    <property type="match status" value="1"/>
</dbReference>
<dbReference type="SUPFAM" id="SSF52540">
    <property type="entry name" value="P-loop containing nucleoside triphosphate hydrolases"/>
    <property type="match status" value="1"/>
</dbReference>
<dbReference type="Gene3D" id="3.40.50.300">
    <property type="entry name" value="P-loop containing nucleotide triphosphate hydrolases"/>
    <property type="match status" value="1"/>
</dbReference>
<dbReference type="STRING" id="1450539.A0A318Z5Q9"/>
<dbReference type="GeneID" id="37079544"/>
<keyword evidence="5" id="KW-1185">Reference proteome</keyword>
<dbReference type="EMBL" id="KZ821252">
    <property type="protein sequence ID" value="PYH42439.1"/>
    <property type="molecule type" value="Genomic_DNA"/>
</dbReference>
<dbReference type="PROSITE" id="PS00028">
    <property type="entry name" value="ZINC_FINGER_C2H2_1"/>
    <property type="match status" value="2"/>
</dbReference>
<dbReference type="InterPro" id="IPR056884">
    <property type="entry name" value="NPHP3-like_N"/>
</dbReference>
<evidence type="ECO:0000313" key="5">
    <source>
        <dbReference type="Proteomes" id="UP000248349"/>
    </source>
</evidence>
<feature type="repeat" description="ANK" evidence="2">
    <location>
        <begin position="695"/>
        <end position="727"/>
    </location>
</feature>
<dbReference type="Pfam" id="PF22939">
    <property type="entry name" value="WHD_GPIID"/>
    <property type="match status" value="1"/>
</dbReference>
<evidence type="ECO:0000313" key="4">
    <source>
        <dbReference type="EMBL" id="PYH42439.1"/>
    </source>
</evidence>
<dbReference type="PANTHER" id="PTHR10039">
    <property type="entry name" value="AMELOGENIN"/>
    <property type="match status" value="1"/>
</dbReference>
<sequence>MADPISITSIIIDISDLISRLLAYAKGVRQAAADIRRLSEELFALNGVLEHLKSQYEGPPTLMRSRASADIPESLRNTLRETNESVQMLLDDLKQPTTRLKRVKQQLAWPFTRTEYDAHLARLERVKSWLILIITSDSHSVQRDLQADIADLARTLKTDLHLRRDEKSSAAHKDLLQWLVPVSPVDLHHQASKARTDDTGRWFLDHAFKDWLQSDVLNHRLFSLLGKSGIGKTTLFSHIVDELVALSAKDNNLIFAYFYCKFGDAAFQEPVNILGSLVVQLSTWDPSVLETIWPLYEATAKSHLHRQPIAISALEDALIKHTFDDRRVIILIDAINENPHHEQLIHALMRIATHAKDLRILMMSTTDLLPGKTCTIHMNASLVRHDIDKFIPLRLQQDNILNSLSQKMQHHIWETLLAGADGSFRWTQLSLDNLSTLRTAKAIREVLKSWPMTLRETYVCMLGRISPNDWELARNALFWLTFSKDLLTLPGLNEAVMLDEACTELDEDSKPISPQILLHICQGLIAEDEFGRVNLSHASVAEFLTSDWIRSSSVGYFSLDPGTAEQMMMRLCLTYLCLDNFRTGYASSHSLIAAWEHEHPFLNYAAQNWGIHARACSFNELCDRYLVNKLFSSRCLPNGGNYGTWLQALLPEAEMEVIQTTHPLYYAASFGLVPILEEMLTSVPAPDVNACGGRYGSTPLFVACWRKQFEAAELLLQAGADPYLLDEGSDLTILELPLSEKFAHLLKNPPREPRRVERAYIMTPETNIVQGVELGLEQGQEAGQTAADPLNEETHGIASDQQKSGRCSITSSIDRPPLEMLEQHIRQLFPALQPNSLAHRFAHAQLHQFDHLLTLQIAHLEAVCNQSCQSGEYCLAARAQEVRQTLSSDFDDPTSASQLFPSQFECCMCFQLHHFQTRSAWLDHVHADLKSYICTFHDCTISRPFNRKSEWIRHETQAHWAPEWWECPRAGCSRRFFRKDIFYQHLLRSHEPLTSDDKEAVKRVRELIQKCRTKSQPSLQQIACRFCGVTFDEVKRLLMHVSSHLENLALSSFLLVQQHGTNGYEISDENNHVSA</sequence>
<dbReference type="Proteomes" id="UP000248349">
    <property type="component" value="Unassembled WGS sequence"/>
</dbReference>
<dbReference type="InterPro" id="IPR027417">
    <property type="entry name" value="P-loop_NTPase"/>
</dbReference>
<dbReference type="RefSeq" id="XP_025428421.1">
    <property type="nucleotide sequence ID" value="XM_025578315.1"/>
</dbReference>
<protein>
    <recommendedName>
        <fullName evidence="3">C2H2-type domain-containing protein</fullName>
    </recommendedName>
</protein>
<evidence type="ECO:0000259" key="3">
    <source>
        <dbReference type="PROSITE" id="PS00028"/>
    </source>
</evidence>
<keyword evidence="2" id="KW-0040">ANK repeat</keyword>
<dbReference type="Pfam" id="PF24883">
    <property type="entry name" value="NPHP3_N"/>
    <property type="match status" value="1"/>
</dbReference>
<keyword evidence="1" id="KW-0677">Repeat</keyword>
<dbReference type="InterPro" id="IPR036770">
    <property type="entry name" value="Ankyrin_rpt-contain_sf"/>
</dbReference>
<name>A0A318Z5Q9_9EURO</name>
<evidence type="ECO:0000256" key="1">
    <source>
        <dbReference type="ARBA" id="ARBA00022737"/>
    </source>
</evidence>